<evidence type="ECO:0000256" key="1">
    <source>
        <dbReference type="SAM" id="MobiDB-lite"/>
    </source>
</evidence>
<protein>
    <submittedName>
        <fullName evidence="2">Uncharacterized protein</fullName>
    </submittedName>
</protein>
<dbReference type="EMBL" id="CAXLJM020000048">
    <property type="protein sequence ID" value="CAL8112511.1"/>
    <property type="molecule type" value="Genomic_DNA"/>
</dbReference>
<proteinExistence type="predicted"/>
<feature type="compositionally biased region" description="Acidic residues" evidence="1">
    <location>
        <begin position="57"/>
        <end position="73"/>
    </location>
</feature>
<dbReference type="Proteomes" id="UP001642540">
    <property type="component" value="Unassembled WGS sequence"/>
</dbReference>
<organism evidence="2 3">
    <name type="scientific">Orchesella dallaii</name>
    <dbReference type="NCBI Taxonomy" id="48710"/>
    <lineage>
        <taxon>Eukaryota</taxon>
        <taxon>Metazoa</taxon>
        <taxon>Ecdysozoa</taxon>
        <taxon>Arthropoda</taxon>
        <taxon>Hexapoda</taxon>
        <taxon>Collembola</taxon>
        <taxon>Entomobryomorpha</taxon>
        <taxon>Entomobryoidea</taxon>
        <taxon>Orchesellidae</taxon>
        <taxon>Orchesellinae</taxon>
        <taxon>Orchesella</taxon>
    </lineage>
</organism>
<feature type="compositionally biased region" description="Low complexity" evidence="1">
    <location>
        <begin position="1"/>
        <end position="14"/>
    </location>
</feature>
<accession>A0ABP1QV62</accession>
<feature type="region of interest" description="Disordered" evidence="1">
    <location>
        <begin position="1"/>
        <end position="76"/>
    </location>
</feature>
<evidence type="ECO:0000313" key="3">
    <source>
        <dbReference type="Proteomes" id="UP001642540"/>
    </source>
</evidence>
<gene>
    <name evidence="2" type="ORF">ODALV1_LOCUS15682</name>
</gene>
<sequence>MPKSRSTSSPVTSPKKSKKQLQTSAPEDNGENDGENDGRLSPQDSGDRVIDSIATSSDEDMEPEPGSEVDISDTDLPKVKEENGIVDCPMKKTLVWWKDGLDFINGWIKIGIFCKKRI</sequence>
<reference evidence="2 3" key="1">
    <citation type="submission" date="2024-08" db="EMBL/GenBank/DDBJ databases">
        <authorList>
            <person name="Cucini C."/>
            <person name="Frati F."/>
        </authorList>
    </citation>
    <scope>NUCLEOTIDE SEQUENCE [LARGE SCALE GENOMIC DNA]</scope>
</reference>
<name>A0ABP1QV62_9HEXA</name>
<comment type="caution">
    <text evidence="2">The sequence shown here is derived from an EMBL/GenBank/DDBJ whole genome shotgun (WGS) entry which is preliminary data.</text>
</comment>
<keyword evidence="3" id="KW-1185">Reference proteome</keyword>
<evidence type="ECO:0000313" key="2">
    <source>
        <dbReference type="EMBL" id="CAL8112511.1"/>
    </source>
</evidence>